<dbReference type="GO" id="GO:0005524">
    <property type="term" value="F:ATP binding"/>
    <property type="evidence" value="ECO:0007669"/>
    <property type="project" value="UniProtKB-UniRule"/>
</dbReference>
<evidence type="ECO:0000256" key="5">
    <source>
        <dbReference type="ARBA" id="ARBA00022840"/>
    </source>
</evidence>
<dbReference type="FunFam" id="3.10.660.10:FF:000004">
    <property type="entry name" value="Diphthamide biosynthesis protein 3"/>
    <property type="match status" value="1"/>
</dbReference>
<dbReference type="FunFam" id="3.40.850.10:FF:000349">
    <property type="entry name" value="Kinesin-like protein"/>
    <property type="match status" value="1"/>
</dbReference>
<comment type="caution">
    <text evidence="14">The sequence shown here is derived from an EMBL/GenBank/DDBJ whole genome shotgun (WGS) entry which is preliminary data.</text>
</comment>
<evidence type="ECO:0000256" key="10">
    <source>
        <dbReference type="SAM" id="Coils"/>
    </source>
</evidence>
<dbReference type="AlphaFoldDB" id="A0A8J5ILV0"/>
<evidence type="ECO:0000256" key="3">
    <source>
        <dbReference type="ARBA" id="ARBA00022701"/>
    </source>
</evidence>
<dbReference type="GO" id="GO:0005737">
    <property type="term" value="C:cytoplasm"/>
    <property type="evidence" value="ECO:0007669"/>
    <property type="project" value="UniProtKB-SubCell"/>
</dbReference>
<feature type="domain" description="Kinesin motor" evidence="12">
    <location>
        <begin position="314"/>
        <end position="640"/>
    </location>
</feature>
<dbReference type="PROSITE" id="PS50067">
    <property type="entry name" value="KINESIN_MOTOR_2"/>
    <property type="match status" value="1"/>
</dbReference>
<dbReference type="GO" id="GO:0051231">
    <property type="term" value="P:spindle elongation"/>
    <property type="evidence" value="ECO:0007669"/>
    <property type="project" value="TreeGrafter"/>
</dbReference>
<feature type="coiled-coil region" evidence="10">
    <location>
        <begin position="645"/>
        <end position="679"/>
    </location>
</feature>
<feature type="compositionally biased region" description="Low complexity" evidence="11">
    <location>
        <begin position="981"/>
        <end position="996"/>
    </location>
</feature>
<evidence type="ECO:0000259" key="13">
    <source>
        <dbReference type="PROSITE" id="PS51074"/>
    </source>
</evidence>
<dbReference type="GO" id="GO:0007052">
    <property type="term" value="P:mitotic spindle organization"/>
    <property type="evidence" value="ECO:0007669"/>
    <property type="project" value="TreeGrafter"/>
</dbReference>
<dbReference type="CDD" id="cd23649">
    <property type="entry name" value="Khc_CBD_cc"/>
    <property type="match status" value="1"/>
</dbReference>
<evidence type="ECO:0000256" key="9">
    <source>
        <dbReference type="PROSITE-ProRule" id="PRU00283"/>
    </source>
</evidence>
<keyword evidence="8" id="KW-0206">Cytoskeleton</keyword>
<dbReference type="SMART" id="SM00129">
    <property type="entry name" value="KISc"/>
    <property type="match status" value="1"/>
</dbReference>
<keyword evidence="3" id="KW-0493">Microtubule</keyword>
<evidence type="ECO:0000256" key="7">
    <source>
        <dbReference type="ARBA" id="ARBA00023175"/>
    </source>
</evidence>
<dbReference type="InterPro" id="IPR019821">
    <property type="entry name" value="Kinesin_motor_CS"/>
</dbReference>
<evidence type="ECO:0000256" key="8">
    <source>
        <dbReference type="ARBA" id="ARBA00023212"/>
    </source>
</evidence>
<protein>
    <recommendedName>
        <fullName evidence="16">Kinesin-like protein</fullName>
    </recommendedName>
</protein>
<dbReference type="PANTHER" id="PTHR47969:SF15">
    <property type="entry name" value="CHROMOSOME-ASSOCIATED KINESIN KIF4A-RELATED"/>
    <property type="match status" value="1"/>
</dbReference>
<keyword evidence="15" id="KW-1185">Reference proteome</keyword>
<feature type="coiled-coil region" evidence="10">
    <location>
        <begin position="740"/>
        <end position="816"/>
    </location>
</feature>
<dbReference type="InterPro" id="IPR019410">
    <property type="entry name" value="Methyltransf_16"/>
</dbReference>
<dbReference type="InterPro" id="IPR001752">
    <property type="entry name" value="Kinesin_motor_dom"/>
</dbReference>
<organism evidence="14 15">
    <name type="scientific">Phytophthora aleatoria</name>
    <dbReference type="NCBI Taxonomy" id="2496075"/>
    <lineage>
        <taxon>Eukaryota</taxon>
        <taxon>Sar</taxon>
        <taxon>Stramenopiles</taxon>
        <taxon>Oomycota</taxon>
        <taxon>Peronosporomycetes</taxon>
        <taxon>Peronosporales</taxon>
        <taxon>Peronosporaceae</taxon>
        <taxon>Phytophthora</taxon>
    </lineage>
</organism>
<keyword evidence="6 10" id="KW-0175">Coiled coil</keyword>
<keyword evidence="2" id="KW-0963">Cytoplasm</keyword>
<dbReference type="GO" id="GO:0003777">
    <property type="term" value="F:microtubule motor activity"/>
    <property type="evidence" value="ECO:0007669"/>
    <property type="project" value="InterPro"/>
</dbReference>
<accession>A0A8J5ILV0</accession>
<reference evidence="14" key="1">
    <citation type="submission" date="2021-01" db="EMBL/GenBank/DDBJ databases">
        <title>Phytophthora aleatoria, a newly-described species from Pinus radiata is distinct from Phytophthora cactorum isolates based on comparative genomics.</title>
        <authorList>
            <person name="Mcdougal R."/>
            <person name="Panda P."/>
            <person name="Williams N."/>
            <person name="Studholme D.J."/>
        </authorList>
    </citation>
    <scope>NUCLEOTIDE SEQUENCE</scope>
    <source>
        <strain evidence="14">NZFS 4037</strain>
    </source>
</reference>
<dbReference type="GO" id="GO:0007018">
    <property type="term" value="P:microtubule-based movement"/>
    <property type="evidence" value="ECO:0007669"/>
    <property type="project" value="InterPro"/>
</dbReference>
<name>A0A8J5ILV0_9STRA</name>
<evidence type="ECO:0000256" key="11">
    <source>
        <dbReference type="SAM" id="MobiDB-lite"/>
    </source>
</evidence>
<keyword evidence="4 9" id="KW-0547">Nucleotide-binding</keyword>
<gene>
    <name evidence="14" type="ORF">JG688_00013692</name>
</gene>
<feature type="compositionally biased region" description="Basic and acidic residues" evidence="11">
    <location>
        <begin position="898"/>
        <end position="911"/>
    </location>
</feature>
<feature type="domain" description="DPH-type MB" evidence="13">
    <location>
        <begin position="1177"/>
        <end position="1233"/>
    </location>
</feature>
<dbReference type="GO" id="GO:0005875">
    <property type="term" value="C:microtubule associated complex"/>
    <property type="evidence" value="ECO:0007669"/>
    <property type="project" value="TreeGrafter"/>
</dbReference>
<evidence type="ECO:0000256" key="4">
    <source>
        <dbReference type="ARBA" id="ARBA00022741"/>
    </source>
</evidence>
<dbReference type="EMBL" id="JAENGY010001192">
    <property type="protein sequence ID" value="KAG6951543.1"/>
    <property type="molecule type" value="Genomic_DNA"/>
</dbReference>
<dbReference type="CDD" id="cd01369">
    <property type="entry name" value="KISc_KHC_KIF5"/>
    <property type="match status" value="1"/>
</dbReference>
<keyword evidence="5 9" id="KW-0067">ATP-binding</keyword>
<feature type="region of interest" description="Disordered" evidence="11">
    <location>
        <begin position="872"/>
        <end position="913"/>
    </location>
</feature>
<sequence>MAASQSDKTRRHWRVLRNALLRSTSNRASASTNATGTTASSIATEFFPLYPETSVDTAKVQMSSPAQENFVWMTYDLSAAIDNQTERITTVLVHEKRKDVKRVSIAELLSHQVNEGVDNTGNIRTWPSEQILLSYMLSSGVCSQVQRQGAGGDLLPVTCCELGSGMAGLASLGLLACAPVDFERVMVTDGNPLSVKNLQLCIEENNMQQVFSAHVQRTQVTAELLRWDRNATLREDLQHQFDLVFASDCLFFEEFHEDLAYTIKNLLRQGSGRCLLLQPSRNGSMERFCDIAERHGFVIHQSRDFDPKINEMGNVRVCCRVRPQNAKELTMASAQRCVFTENETIEVKTNEGSPQKFTFDHVFGEEDNQKTVFENVAQPVVQDIMAGYNATIFAYGQTSSGKTYTMEGANIDHPELQGIIPRTATEIFNNVMNADENMEFIVKVSYIEIYMERIRDLLDPYKSKVNLQVREDAQRGIFVEGMTEMCVTSDEELLAAMRAGAANRAVAATGMNEGSSRSHSVFMVTLFQRNLENQATKAGKLYLVDLAGSEMVRKTGATGRQLEEAKTINKSLSALGMVINALTDSHITHVPYRDSKLTRVLQESLGGNSRTNLIINVSPSSFNASETISTLRFGMRAKSIKNKAVVNEQRSVAEYEALLAAAEKKMAKQQTYIIALEARLAGKEVPDGAGDIIAGVAGVKVSEDTQETGRAEGVDSTIDTVDFALDLSDTTTSESPPSPSARAGRALAELQEKVTQLEEELAEEKQESMRRGEEICLLTAKLEEHAQALETQRVLSEELQRVKELQEKTLEEKIRQRETLYAELRTDFDRLNFEHKELMIHSETIQSEYDALLLEMSAQTTPGGGKLAAAAEKIAQAEQQSTDDESQDSAGEAATESQEQKSGDEASKEGTESQQYVVLKAKYSALEAELREYEKEYLALKHATDHEKARLQEEIDRKSAQIRDLEAQADRAGASTGEGGSTPSSPTGSATSSGMSARERQHMRSIQQKLEQLVAVHRQLLRKYASLELELSEAKKKLALRDERIKQVEANNRIMAGNMRAQAEKHVEELTHLRDQIADFRGAQRSHFEAQLNHTNAALVAAMGSTDTGVIKTLRGGSIYGGEGVIRPIRGGGRRKTQLGEAAMGTASVSGTAAGTTDAGVPSSGFLARLRETMASVYDEVEIEDMEFNAEEQVYYYPCPCGDRFSIDLEELYDGEDIATCPSCSLTIRVIFDEENLPELAEEEEE</sequence>
<dbReference type="InterPro" id="IPR059182">
    <property type="entry name" value="Khc_C"/>
</dbReference>
<dbReference type="Pfam" id="PF00225">
    <property type="entry name" value="Kinesin"/>
    <property type="match status" value="1"/>
</dbReference>
<keyword evidence="7 9" id="KW-0505">Motor protein</keyword>
<evidence type="ECO:0000259" key="12">
    <source>
        <dbReference type="PROSITE" id="PS50067"/>
    </source>
</evidence>
<feature type="region of interest" description="Disordered" evidence="11">
    <location>
        <begin position="967"/>
        <end position="1004"/>
    </location>
</feature>
<dbReference type="GO" id="GO:0008017">
    <property type="term" value="F:microtubule binding"/>
    <property type="evidence" value="ECO:0007669"/>
    <property type="project" value="InterPro"/>
</dbReference>
<evidence type="ECO:0000256" key="6">
    <source>
        <dbReference type="ARBA" id="ARBA00023054"/>
    </source>
</evidence>
<dbReference type="Pfam" id="PF05207">
    <property type="entry name" value="Zn_ribbon_CSL"/>
    <property type="match status" value="1"/>
</dbReference>
<evidence type="ECO:0000313" key="14">
    <source>
        <dbReference type="EMBL" id="KAG6951543.1"/>
    </source>
</evidence>
<evidence type="ECO:0000256" key="2">
    <source>
        <dbReference type="ARBA" id="ARBA00022490"/>
    </source>
</evidence>
<dbReference type="PROSITE" id="PS00411">
    <property type="entry name" value="KINESIN_MOTOR_1"/>
    <property type="match status" value="1"/>
</dbReference>
<evidence type="ECO:0000313" key="15">
    <source>
        <dbReference type="Proteomes" id="UP000709295"/>
    </source>
</evidence>
<dbReference type="InterPro" id="IPR007872">
    <property type="entry name" value="DPH_MB_dom"/>
</dbReference>
<evidence type="ECO:0008006" key="16">
    <source>
        <dbReference type="Google" id="ProtNLM"/>
    </source>
</evidence>
<dbReference type="PROSITE" id="PS51074">
    <property type="entry name" value="DPH_MB"/>
    <property type="match status" value="1"/>
</dbReference>
<proteinExistence type="inferred from homology"/>
<dbReference type="PANTHER" id="PTHR47969">
    <property type="entry name" value="CHROMOSOME-ASSOCIATED KINESIN KIF4A-RELATED"/>
    <property type="match status" value="1"/>
</dbReference>
<dbReference type="Pfam" id="PF10294">
    <property type="entry name" value="Methyltransf_16"/>
    <property type="match status" value="1"/>
</dbReference>
<comment type="subcellular location">
    <subcellularLocation>
        <location evidence="1">Cytoplasm</location>
        <location evidence="1">Cytoskeleton</location>
    </subcellularLocation>
</comment>
<evidence type="ECO:0000256" key="1">
    <source>
        <dbReference type="ARBA" id="ARBA00004245"/>
    </source>
</evidence>
<feature type="binding site" evidence="9">
    <location>
        <begin position="396"/>
        <end position="403"/>
    </location>
    <ligand>
        <name>ATP</name>
        <dbReference type="ChEBI" id="CHEBI:30616"/>
    </ligand>
</feature>
<dbReference type="Proteomes" id="UP000709295">
    <property type="component" value="Unassembled WGS sequence"/>
</dbReference>
<comment type="similarity">
    <text evidence="9">Belongs to the TRAFAC class myosin-kinesin ATPase superfamily. Kinesin family.</text>
</comment>
<dbReference type="InterPro" id="IPR027640">
    <property type="entry name" value="Kinesin-like_fam"/>
</dbReference>